<accession>A0A3M7QLZ0</accession>
<reference evidence="1 2" key="1">
    <citation type="journal article" date="2018" name="Sci. Rep.">
        <title>Genomic signatures of local adaptation to the degree of environmental predictability in rotifers.</title>
        <authorList>
            <person name="Franch-Gras L."/>
            <person name="Hahn C."/>
            <person name="Garcia-Roger E.M."/>
            <person name="Carmona M.J."/>
            <person name="Serra M."/>
            <person name="Gomez A."/>
        </authorList>
    </citation>
    <scope>NUCLEOTIDE SEQUENCE [LARGE SCALE GENOMIC DNA]</scope>
    <source>
        <strain evidence="1">HYR1</strain>
    </source>
</reference>
<protein>
    <submittedName>
        <fullName evidence="1">Uncharacterized protein</fullName>
    </submittedName>
</protein>
<proteinExistence type="predicted"/>
<gene>
    <name evidence="1" type="ORF">BpHYR1_010767</name>
</gene>
<dbReference type="AlphaFoldDB" id="A0A3M7QLZ0"/>
<dbReference type="Proteomes" id="UP000276133">
    <property type="component" value="Unassembled WGS sequence"/>
</dbReference>
<evidence type="ECO:0000313" key="2">
    <source>
        <dbReference type="Proteomes" id="UP000276133"/>
    </source>
</evidence>
<sequence length="90" mass="10432">MKRHSKHCVEKLARDCQGFINYKQSKNFNHVKLYSGDLITLIKFPTSSKQVGYRPAFYSSLKIILEILPNKKNEKLENVLILARIPSKIV</sequence>
<evidence type="ECO:0000313" key="1">
    <source>
        <dbReference type="EMBL" id="RNA12342.1"/>
    </source>
</evidence>
<name>A0A3M7QLZ0_BRAPC</name>
<organism evidence="1 2">
    <name type="scientific">Brachionus plicatilis</name>
    <name type="common">Marine rotifer</name>
    <name type="synonym">Brachionus muelleri</name>
    <dbReference type="NCBI Taxonomy" id="10195"/>
    <lineage>
        <taxon>Eukaryota</taxon>
        <taxon>Metazoa</taxon>
        <taxon>Spiralia</taxon>
        <taxon>Gnathifera</taxon>
        <taxon>Rotifera</taxon>
        <taxon>Eurotatoria</taxon>
        <taxon>Monogononta</taxon>
        <taxon>Pseudotrocha</taxon>
        <taxon>Ploima</taxon>
        <taxon>Brachionidae</taxon>
        <taxon>Brachionus</taxon>
    </lineage>
</organism>
<comment type="caution">
    <text evidence="1">The sequence shown here is derived from an EMBL/GenBank/DDBJ whole genome shotgun (WGS) entry which is preliminary data.</text>
</comment>
<dbReference type="EMBL" id="REGN01005710">
    <property type="protein sequence ID" value="RNA12342.1"/>
    <property type="molecule type" value="Genomic_DNA"/>
</dbReference>
<keyword evidence="2" id="KW-1185">Reference proteome</keyword>